<evidence type="ECO:0000313" key="4">
    <source>
        <dbReference type="Proteomes" id="UP000197097"/>
    </source>
</evidence>
<keyword evidence="4" id="KW-1185">Reference proteome</keyword>
<dbReference type="Pfam" id="PF13561">
    <property type="entry name" value="adh_short_C2"/>
    <property type="match status" value="1"/>
</dbReference>
<dbReference type="InterPro" id="IPR051122">
    <property type="entry name" value="SDR_DHRS6-like"/>
</dbReference>
<dbReference type="FunFam" id="3.40.50.720:FF:000084">
    <property type="entry name" value="Short-chain dehydrogenase reductase"/>
    <property type="match status" value="1"/>
</dbReference>
<evidence type="ECO:0000256" key="2">
    <source>
        <dbReference type="ARBA" id="ARBA00023002"/>
    </source>
</evidence>
<dbReference type="OrthoDB" id="9804774at2"/>
<dbReference type="Gene3D" id="3.40.50.720">
    <property type="entry name" value="NAD(P)-binding Rossmann-like Domain"/>
    <property type="match status" value="1"/>
</dbReference>
<dbReference type="EMBL" id="NISJ01000005">
    <property type="protein sequence ID" value="OWQ96522.1"/>
    <property type="molecule type" value="Genomic_DNA"/>
</dbReference>
<reference evidence="3 4" key="1">
    <citation type="journal article" date="2002" name="Int. J. Syst. Evol. Microbiol.">
        <title>Sphingopyxis witflariensis sp. nov., isolated from activated sludge.</title>
        <authorList>
            <person name="Kampfer P."/>
            <person name="Witzenberger R."/>
            <person name="Denner E.B."/>
            <person name="Busse H.J."/>
            <person name="Neef A."/>
        </authorList>
    </citation>
    <scope>NUCLEOTIDE SEQUENCE [LARGE SCALE GENOMIC DNA]</scope>
    <source>
        <strain evidence="3 4">DSM 14551</strain>
    </source>
</reference>
<dbReference type="CDD" id="cd05233">
    <property type="entry name" value="SDR_c"/>
    <property type="match status" value="1"/>
</dbReference>
<dbReference type="InterPro" id="IPR020904">
    <property type="entry name" value="Sc_DH/Rdtase_CS"/>
</dbReference>
<proteinExistence type="inferred from homology"/>
<evidence type="ECO:0000256" key="1">
    <source>
        <dbReference type="ARBA" id="ARBA00006484"/>
    </source>
</evidence>
<protein>
    <submittedName>
        <fullName evidence="3">Short-chain dehydrogenase</fullName>
    </submittedName>
</protein>
<dbReference type="InterPro" id="IPR002347">
    <property type="entry name" value="SDR_fam"/>
</dbReference>
<dbReference type="SUPFAM" id="SSF51735">
    <property type="entry name" value="NAD(P)-binding Rossmann-fold domains"/>
    <property type="match status" value="1"/>
</dbReference>
<dbReference type="PRINTS" id="PR00080">
    <property type="entry name" value="SDRFAMILY"/>
</dbReference>
<dbReference type="AlphaFoldDB" id="A0A246JVF6"/>
<comment type="similarity">
    <text evidence="1">Belongs to the short-chain dehydrogenases/reductases (SDR) family.</text>
</comment>
<keyword evidence="2" id="KW-0560">Oxidoreductase</keyword>
<dbReference type="PANTHER" id="PTHR43477">
    <property type="entry name" value="DIHYDROANTICAPSIN 7-DEHYDROGENASE"/>
    <property type="match status" value="1"/>
</dbReference>
<comment type="caution">
    <text evidence="3">The sequence shown here is derived from an EMBL/GenBank/DDBJ whole genome shotgun (WGS) entry which is preliminary data.</text>
</comment>
<accession>A0A246JVF6</accession>
<dbReference type="Proteomes" id="UP000197097">
    <property type="component" value="Unassembled WGS sequence"/>
</dbReference>
<dbReference type="InterPro" id="IPR036291">
    <property type="entry name" value="NAD(P)-bd_dom_sf"/>
</dbReference>
<sequence length="246" mass="25428">MRFANKRVLVTGAASGIGRATALQLASEGAHVFVADVNAAGLNETAAMATGEVTALTYDATDLTSCRALVAAAGQGGLDILCNIAGLLDWGPTLDFDEDRFERLIAVNLTSVFALCRAALPLLITSGGNIVNMASTAGVQGTPYSIGYAASKHGLVGLTKSLAVEFAARGVRVNAVCPGHVKTPMTNRPPPEGEVDWPLMMRNAPKLPDGICEPEDIAEMVAYLASDQARKITGALFTVDGGQLAG</sequence>
<evidence type="ECO:0000313" key="3">
    <source>
        <dbReference type="EMBL" id="OWQ96522.1"/>
    </source>
</evidence>
<dbReference type="PANTHER" id="PTHR43477:SF1">
    <property type="entry name" value="DIHYDROANTICAPSIN 7-DEHYDROGENASE"/>
    <property type="match status" value="1"/>
</dbReference>
<organism evidence="3 4">
    <name type="scientific">Sphingopyxis witflariensis</name>
    <dbReference type="NCBI Taxonomy" id="173675"/>
    <lineage>
        <taxon>Bacteria</taxon>
        <taxon>Pseudomonadati</taxon>
        <taxon>Pseudomonadota</taxon>
        <taxon>Alphaproteobacteria</taxon>
        <taxon>Sphingomonadales</taxon>
        <taxon>Sphingomonadaceae</taxon>
        <taxon>Sphingopyxis</taxon>
    </lineage>
</organism>
<dbReference type="RefSeq" id="WP_088472721.1">
    <property type="nucleotide sequence ID" value="NZ_NISJ01000005.1"/>
</dbReference>
<name>A0A246JVF6_9SPHN</name>
<gene>
    <name evidence="3" type="ORF">CDQ91_10630</name>
</gene>
<dbReference type="GO" id="GO:0016491">
    <property type="term" value="F:oxidoreductase activity"/>
    <property type="evidence" value="ECO:0007669"/>
    <property type="project" value="UniProtKB-KW"/>
</dbReference>
<dbReference type="PROSITE" id="PS00061">
    <property type="entry name" value="ADH_SHORT"/>
    <property type="match status" value="1"/>
</dbReference>
<dbReference type="PRINTS" id="PR00081">
    <property type="entry name" value="GDHRDH"/>
</dbReference>